<evidence type="ECO:0000313" key="3">
    <source>
        <dbReference type="Proteomes" id="UP000193100"/>
    </source>
</evidence>
<evidence type="ECO:0000256" key="1">
    <source>
        <dbReference type="SAM" id="Phobius"/>
    </source>
</evidence>
<evidence type="ECO:0000313" key="2">
    <source>
        <dbReference type="EMBL" id="ARM84614.1"/>
    </source>
</evidence>
<dbReference type="AlphaFoldDB" id="A0A1W6KB08"/>
<feature type="transmembrane region" description="Helical" evidence="1">
    <location>
        <begin position="53"/>
        <end position="73"/>
    </location>
</feature>
<feature type="transmembrane region" description="Helical" evidence="1">
    <location>
        <begin position="29"/>
        <end position="47"/>
    </location>
</feature>
<reference evidence="2 3" key="1">
    <citation type="submission" date="2017-04" db="EMBL/GenBank/DDBJ databases">
        <title>Genome Sequence of Marinobacter salarius strain SMR5 Isolated from a culture of the Diatom Skeletonema marinoi.</title>
        <authorList>
            <person name="Topel M."/>
            <person name="Pinder M.I.M."/>
            <person name="Johansson O.N."/>
            <person name="Kourtchenko O."/>
            <person name="Godhe A."/>
            <person name="Clarke A.K."/>
        </authorList>
    </citation>
    <scope>NUCLEOTIDE SEQUENCE [LARGE SCALE GENOMIC DNA]</scope>
    <source>
        <strain evidence="2 3">SMR5</strain>
    </source>
</reference>
<evidence type="ECO:0008006" key="4">
    <source>
        <dbReference type="Google" id="ProtNLM"/>
    </source>
</evidence>
<name>A0A1W6KB08_9GAMM</name>
<keyword evidence="1" id="KW-1133">Transmembrane helix</keyword>
<dbReference type="EMBL" id="CP020931">
    <property type="protein sequence ID" value="ARM84614.1"/>
    <property type="molecule type" value="Genomic_DNA"/>
</dbReference>
<keyword evidence="1" id="KW-0472">Membrane</keyword>
<accession>A0A1W6KB08</accession>
<dbReference type="Proteomes" id="UP000193100">
    <property type="component" value="Chromosome"/>
</dbReference>
<protein>
    <recommendedName>
        <fullName evidence="4">Transmembrane protein</fullName>
    </recommendedName>
</protein>
<feature type="transmembrane region" description="Helical" evidence="1">
    <location>
        <begin position="110"/>
        <end position="128"/>
    </location>
</feature>
<sequence>MEIDATDKELSPIEADVWRPKWFVILAHLYFWPKLIDYLVLCLALVLEDDYTTLLRVQINIPVYLAIGLYLFSGKLFSQWVWKLVFFVAFGDEILSAITDSVSIAEFFDIFPYYLLPLYFLCFWYAFCAKEIWREAHQNS</sequence>
<gene>
    <name evidence="2" type="ORF">MARSALSMR5_02553</name>
</gene>
<proteinExistence type="predicted"/>
<dbReference type="GeneID" id="77256489"/>
<organism evidence="2 3">
    <name type="scientific">Marinobacter salarius</name>
    <dbReference type="NCBI Taxonomy" id="1420917"/>
    <lineage>
        <taxon>Bacteria</taxon>
        <taxon>Pseudomonadati</taxon>
        <taxon>Pseudomonadota</taxon>
        <taxon>Gammaproteobacteria</taxon>
        <taxon>Pseudomonadales</taxon>
        <taxon>Marinobacteraceae</taxon>
        <taxon>Marinobacter</taxon>
    </lineage>
</organism>
<keyword evidence="1" id="KW-0812">Transmembrane</keyword>
<dbReference type="RefSeq" id="WP_085681045.1">
    <property type="nucleotide sequence ID" value="NZ_CP020931.1"/>
</dbReference>